<dbReference type="SUPFAM" id="SSF49785">
    <property type="entry name" value="Galactose-binding domain-like"/>
    <property type="match status" value="1"/>
</dbReference>
<dbReference type="AlphaFoldDB" id="A0A0F9EQB3"/>
<dbReference type="Gene3D" id="2.60.40.10">
    <property type="entry name" value="Immunoglobulins"/>
    <property type="match status" value="1"/>
</dbReference>
<dbReference type="InterPro" id="IPR013780">
    <property type="entry name" value="Glyco_hydro_b"/>
</dbReference>
<proteinExistence type="predicted"/>
<dbReference type="InterPro" id="IPR008979">
    <property type="entry name" value="Galactose-bd-like_sf"/>
</dbReference>
<dbReference type="Gene3D" id="2.60.120.260">
    <property type="entry name" value="Galactose-binding domain-like"/>
    <property type="match status" value="1"/>
</dbReference>
<feature type="domain" description="CBM-cenC" evidence="3">
    <location>
        <begin position="5"/>
        <end position="130"/>
    </location>
</feature>
<evidence type="ECO:0000259" key="3">
    <source>
        <dbReference type="Pfam" id="PF02018"/>
    </source>
</evidence>
<keyword evidence="1" id="KW-0378">Hydrolase</keyword>
<sequence>AAGPNLISNSTFDENIDGWYRFTAGIKRDTNVYKGSSGASMYFPPNDTNRKIYWTKKIKVTPGHFYTFRAYFRSTNVPSAPKLNIYSYNAAGERMRYQQEWFSVSKSDTWQETAMEYRAMDNVSDVLLYIGDSGHTDAELWVDDVYFGEGRVTLEQASSSKAPFTGNRVKIDSKGNFEVNQNGAFKPFFPFGITNTSLVTSDWAQKFSNQGFNYSLGSNSSTLTNLKAAKSQYNPNGMMMMASTLYQTGYDPESIKNAVNNLKSSSASDAILSWYYEPTDGNKKLSTYPQIKGAYNAIKTADTESPVFWSLGQIGFARALGDTADVTGIFRYSNYLKDGKKQIQVNELGSGFKIASNLQGVTKPNSIATISVTDDQGAPKPTPAQLRALTYHAIWGEAKGVMFWWEKQANGSKIDTTDLWSVFPVLRSEIQTILPIVRQGTPGFSVNVQTQEDNKMVDVLAKEYNGDPYIIVVNTEDTRVNATFNFVGLPFAPTEAIEIFSKGDISFEGNNISTTLEAYGTSVYQISSIPVPDTVPPSVFIASPQGNETVSATINVLALATDNVLVDRLEFYVDDLLVSTDIFAPYEYLLDTTTYTDGAHALKVIAFDSSGLKSETSIIVNINNKPDPEPPADEPVADPPPTEKDKPKPDKPAPGKGKDKIKPRTYTKGNSIKINSRNKVSKARLYWLVKDNSKKAFVKLVVQKRVRSKIR</sequence>
<feature type="compositionally biased region" description="Basic and acidic residues" evidence="2">
    <location>
        <begin position="641"/>
        <end position="662"/>
    </location>
</feature>
<organism evidence="4">
    <name type="scientific">marine sediment metagenome</name>
    <dbReference type="NCBI Taxonomy" id="412755"/>
    <lineage>
        <taxon>unclassified sequences</taxon>
        <taxon>metagenomes</taxon>
        <taxon>ecological metagenomes</taxon>
    </lineage>
</organism>
<feature type="non-terminal residue" evidence="4">
    <location>
        <position position="711"/>
    </location>
</feature>
<comment type="caution">
    <text evidence="4">The sequence shown here is derived from an EMBL/GenBank/DDBJ whole genome shotgun (WGS) entry which is preliminary data.</text>
</comment>
<feature type="non-terminal residue" evidence="4">
    <location>
        <position position="1"/>
    </location>
</feature>
<name>A0A0F9EQB3_9ZZZZ</name>
<dbReference type="InterPro" id="IPR003305">
    <property type="entry name" value="CenC_carb-bd"/>
</dbReference>
<reference evidence="4" key="1">
    <citation type="journal article" date="2015" name="Nature">
        <title>Complex archaea that bridge the gap between prokaryotes and eukaryotes.</title>
        <authorList>
            <person name="Spang A."/>
            <person name="Saw J.H."/>
            <person name="Jorgensen S.L."/>
            <person name="Zaremba-Niedzwiedzka K."/>
            <person name="Martijn J."/>
            <person name="Lind A.E."/>
            <person name="van Eijk R."/>
            <person name="Schleper C."/>
            <person name="Guy L."/>
            <person name="Ettema T.J."/>
        </authorList>
    </citation>
    <scope>NUCLEOTIDE SEQUENCE</scope>
</reference>
<dbReference type="SUPFAM" id="SSF51011">
    <property type="entry name" value="Glycosyl hydrolase domain"/>
    <property type="match status" value="1"/>
</dbReference>
<dbReference type="Gene3D" id="2.60.40.1180">
    <property type="entry name" value="Golgi alpha-mannosidase II"/>
    <property type="match status" value="1"/>
</dbReference>
<feature type="region of interest" description="Disordered" evidence="2">
    <location>
        <begin position="623"/>
        <end position="674"/>
    </location>
</feature>
<evidence type="ECO:0000256" key="2">
    <source>
        <dbReference type="SAM" id="MobiDB-lite"/>
    </source>
</evidence>
<dbReference type="EMBL" id="LAZR01024095">
    <property type="protein sequence ID" value="KKL76283.1"/>
    <property type="molecule type" value="Genomic_DNA"/>
</dbReference>
<dbReference type="InterPro" id="IPR013783">
    <property type="entry name" value="Ig-like_fold"/>
</dbReference>
<dbReference type="GO" id="GO:0016798">
    <property type="term" value="F:hydrolase activity, acting on glycosyl bonds"/>
    <property type="evidence" value="ECO:0007669"/>
    <property type="project" value="InterPro"/>
</dbReference>
<evidence type="ECO:0000256" key="1">
    <source>
        <dbReference type="ARBA" id="ARBA00022801"/>
    </source>
</evidence>
<protein>
    <recommendedName>
        <fullName evidence="3">CBM-cenC domain-containing protein</fullName>
    </recommendedName>
</protein>
<dbReference type="Pfam" id="PF02018">
    <property type="entry name" value="CBM_4_9"/>
    <property type="match status" value="1"/>
</dbReference>
<accession>A0A0F9EQB3</accession>
<dbReference type="Pfam" id="PF17957">
    <property type="entry name" value="Big_7"/>
    <property type="match status" value="1"/>
</dbReference>
<gene>
    <name evidence="4" type="ORF">LCGC14_2046440</name>
</gene>
<evidence type="ECO:0000313" key="4">
    <source>
        <dbReference type="EMBL" id="KKL76283.1"/>
    </source>
</evidence>